<dbReference type="RefSeq" id="WP_014406765.1">
    <property type="nucleotide sequence ID" value="NC_017034.1"/>
</dbReference>
<dbReference type="STRING" id="1041930.Mtc_2199"/>
<evidence type="ECO:0000313" key="2">
    <source>
        <dbReference type="Proteomes" id="UP000005233"/>
    </source>
</evidence>
<proteinExistence type="predicted"/>
<dbReference type="Pfam" id="PF03692">
    <property type="entry name" value="CxxCxxCC"/>
    <property type="match status" value="1"/>
</dbReference>
<dbReference type="eggNOG" id="arCOG02579">
    <property type="taxonomic scope" value="Archaea"/>
</dbReference>
<dbReference type="EMBL" id="CP003243">
    <property type="protein sequence ID" value="AFD00934.1"/>
    <property type="molecule type" value="Genomic_DNA"/>
</dbReference>
<protein>
    <submittedName>
        <fullName evidence="1">Fe-S-cluster oxidoreductase</fullName>
    </submittedName>
</protein>
<dbReference type="AlphaFoldDB" id="H8I9X4"/>
<dbReference type="Proteomes" id="UP000005233">
    <property type="component" value="Chromosome"/>
</dbReference>
<sequence length="110" mass="12716">MSGKRTGSCKRCGNCCRDFCIDLHVGGVTDYEFTEYMRWLEAHVGVKAHVKDFKGRDVELQISNPCKHLVDNKDGTYSCAIHENKPDICRRYPEEDYGDEISRKCGYRFL</sequence>
<gene>
    <name evidence="1" type="ordered locus">Mtc_2199</name>
</gene>
<dbReference type="InterPro" id="IPR005358">
    <property type="entry name" value="Puta_zinc/iron-chelating_dom"/>
</dbReference>
<evidence type="ECO:0000313" key="1">
    <source>
        <dbReference type="EMBL" id="AFD00934.1"/>
    </source>
</evidence>
<accession>H8I9X4</accession>
<dbReference type="GeneID" id="11972358"/>
<keyword evidence="2" id="KW-1185">Reference proteome</keyword>
<dbReference type="KEGG" id="mez:Mtc_2199"/>
<dbReference type="OrthoDB" id="36424at2157"/>
<organism evidence="1 2">
    <name type="scientific">Methanocella conradii (strain DSM 24694 / JCM 17849 / CGMCC 1.5162 / HZ254)</name>
    <dbReference type="NCBI Taxonomy" id="1041930"/>
    <lineage>
        <taxon>Archaea</taxon>
        <taxon>Methanobacteriati</taxon>
        <taxon>Methanobacteriota</taxon>
        <taxon>Stenosarchaea group</taxon>
        <taxon>Methanomicrobia</taxon>
        <taxon>Methanocellales</taxon>
        <taxon>Methanocellaceae</taxon>
        <taxon>Methanocella</taxon>
    </lineage>
</organism>
<name>H8I9X4_METCZ</name>
<dbReference type="HOGENOM" id="CLU_2165257_0_0_2"/>
<reference evidence="1 2" key="1">
    <citation type="journal article" date="2012" name="J. Bacteriol.">
        <title>Complete genome sequence of a thermophilic methanogen, Methanocella conradii HZ254, isolated from Chinese rice field soil.</title>
        <authorList>
            <person name="Lu Z."/>
            <person name="Lu Y."/>
        </authorList>
    </citation>
    <scope>NUCLEOTIDE SEQUENCE [LARGE SCALE GENOMIC DNA]</scope>
    <source>
        <strain evidence="2">DSM 24694 / JCM 17849 / CGMCC 1.5162 / HZ254</strain>
    </source>
</reference>